<protein>
    <submittedName>
        <fullName evidence="1">Uncharacterized protein</fullName>
    </submittedName>
</protein>
<comment type="caution">
    <text evidence="1">The sequence shown here is derived from an EMBL/GenBank/DDBJ whole genome shotgun (WGS) entry which is preliminary data.</text>
</comment>
<proteinExistence type="predicted"/>
<reference evidence="1" key="1">
    <citation type="journal article" date="2015" name="Nature">
        <title>Complex archaea that bridge the gap between prokaryotes and eukaryotes.</title>
        <authorList>
            <person name="Spang A."/>
            <person name="Saw J.H."/>
            <person name="Jorgensen S.L."/>
            <person name="Zaremba-Niedzwiedzka K."/>
            <person name="Martijn J."/>
            <person name="Lind A.E."/>
            <person name="van Eijk R."/>
            <person name="Schleper C."/>
            <person name="Guy L."/>
            <person name="Ettema T.J."/>
        </authorList>
    </citation>
    <scope>NUCLEOTIDE SEQUENCE</scope>
</reference>
<dbReference type="EMBL" id="LAZR01011433">
    <property type="protein sequence ID" value="KKM61699.1"/>
    <property type="molecule type" value="Genomic_DNA"/>
</dbReference>
<dbReference type="AlphaFoldDB" id="A0A0F9IWB4"/>
<dbReference type="InterPro" id="IPR024079">
    <property type="entry name" value="MetalloPept_cat_dom_sf"/>
</dbReference>
<dbReference type="Gene3D" id="3.40.390.10">
    <property type="entry name" value="Collagenase (Catalytic Domain)"/>
    <property type="match status" value="1"/>
</dbReference>
<dbReference type="GO" id="GO:0008237">
    <property type="term" value="F:metallopeptidase activity"/>
    <property type="evidence" value="ECO:0007669"/>
    <property type="project" value="InterPro"/>
</dbReference>
<name>A0A0F9IWB4_9ZZZZ</name>
<evidence type="ECO:0000313" key="1">
    <source>
        <dbReference type="EMBL" id="KKM61699.1"/>
    </source>
</evidence>
<accession>A0A0F9IWB4</accession>
<sequence>MSKQQEKKILIMTRMLSKKIEGIEENIKDLELSDKKKRAKVIRRNKSVRFPKTLDILGNTWRVELEEYLENSEGKVNGLCHWRTRRISLCLSDKNIVETLLHEVQHAIDYEFGNCFDELRRLKGNKLFDEFRVSTLAKIWVSVFKQLRGNAKVDAK</sequence>
<organism evidence="1">
    <name type="scientific">marine sediment metagenome</name>
    <dbReference type="NCBI Taxonomy" id="412755"/>
    <lineage>
        <taxon>unclassified sequences</taxon>
        <taxon>metagenomes</taxon>
        <taxon>ecological metagenomes</taxon>
    </lineage>
</organism>
<gene>
    <name evidence="1" type="ORF">LCGC14_1529080</name>
</gene>